<keyword evidence="3" id="KW-0443">Lipid metabolism</keyword>
<feature type="domain" description="PNPLA" evidence="5">
    <location>
        <begin position="1"/>
        <end position="73"/>
    </location>
</feature>
<evidence type="ECO:0000313" key="6">
    <source>
        <dbReference type="EMBL" id="KNC74329.1"/>
    </source>
</evidence>
<dbReference type="GO" id="GO:0052689">
    <property type="term" value="F:carboxylic ester hydrolase activity"/>
    <property type="evidence" value="ECO:0007669"/>
    <property type="project" value="UniProtKB-ARBA"/>
</dbReference>
<dbReference type="AlphaFoldDB" id="A0A0L0FC70"/>
<accession>A0A0L0FC70</accession>
<dbReference type="PANTHER" id="PTHR14226">
    <property type="entry name" value="NEUROPATHY TARGET ESTERASE/SWISS CHEESE D.MELANOGASTER"/>
    <property type="match status" value="1"/>
</dbReference>
<gene>
    <name evidence="6" type="ORF">SARC_13120</name>
</gene>
<protein>
    <recommendedName>
        <fullName evidence="5">PNPLA domain-containing protein</fullName>
    </recommendedName>
</protein>
<sequence>MLAPTETLLAAVKSHIGNVTFQESYNLTRRIVNISVCSENEHGDPHLLNYLTAPNVVVWSAVAASSAAPFLFA</sequence>
<keyword evidence="7" id="KW-1185">Reference proteome</keyword>
<evidence type="ECO:0000256" key="2">
    <source>
        <dbReference type="ARBA" id="ARBA00022963"/>
    </source>
</evidence>
<reference evidence="6 7" key="1">
    <citation type="submission" date="2011-02" db="EMBL/GenBank/DDBJ databases">
        <title>The Genome Sequence of Sphaeroforma arctica JP610.</title>
        <authorList>
            <consortium name="The Broad Institute Genome Sequencing Platform"/>
            <person name="Russ C."/>
            <person name="Cuomo C."/>
            <person name="Young S.K."/>
            <person name="Zeng Q."/>
            <person name="Gargeya S."/>
            <person name="Alvarado L."/>
            <person name="Berlin A."/>
            <person name="Chapman S.B."/>
            <person name="Chen Z."/>
            <person name="Freedman E."/>
            <person name="Gellesch M."/>
            <person name="Goldberg J."/>
            <person name="Griggs A."/>
            <person name="Gujja S."/>
            <person name="Heilman E."/>
            <person name="Heiman D."/>
            <person name="Howarth C."/>
            <person name="Mehta T."/>
            <person name="Neiman D."/>
            <person name="Pearson M."/>
            <person name="Roberts A."/>
            <person name="Saif S."/>
            <person name="Shea T."/>
            <person name="Shenoy N."/>
            <person name="Sisk P."/>
            <person name="Stolte C."/>
            <person name="Sykes S."/>
            <person name="White J."/>
            <person name="Yandava C."/>
            <person name="Burger G."/>
            <person name="Gray M.W."/>
            <person name="Holland P.W.H."/>
            <person name="King N."/>
            <person name="Lang F.B.F."/>
            <person name="Roger A.J."/>
            <person name="Ruiz-Trillo I."/>
            <person name="Haas B."/>
            <person name="Nusbaum C."/>
            <person name="Birren B."/>
        </authorList>
    </citation>
    <scope>NUCLEOTIDE SEQUENCE [LARGE SCALE GENOMIC DNA]</scope>
    <source>
        <strain evidence="6 7">JP610</strain>
    </source>
</reference>
<dbReference type="Proteomes" id="UP000054560">
    <property type="component" value="Unassembled WGS sequence"/>
</dbReference>
<dbReference type="PANTHER" id="PTHR14226:SF10">
    <property type="entry name" value="TRIACYLGLYCEROL LIPASE 4-RELATED"/>
    <property type="match status" value="1"/>
</dbReference>
<proteinExistence type="predicted"/>
<dbReference type="Gene3D" id="3.40.1090.10">
    <property type="entry name" value="Cytosolic phospholipase A2 catalytic domain"/>
    <property type="match status" value="1"/>
</dbReference>
<dbReference type="InterPro" id="IPR050301">
    <property type="entry name" value="NTE"/>
</dbReference>
<evidence type="ECO:0000256" key="1">
    <source>
        <dbReference type="ARBA" id="ARBA00022801"/>
    </source>
</evidence>
<dbReference type="RefSeq" id="XP_014148231.1">
    <property type="nucleotide sequence ID" value="XM_014292756.1"/>
</dbReference>
<evidence type="ECO:0000259" key="5">
    <source>
        <dbReference type="PROSITE" id="PS51635"/>
    </source>
</evidence>
<dbReference type="InterPro" id="IPR016035">
    <property type="entry name" value="Acyl_Trfase/lysoPLipase"/>
</dbReference>
<dbReference type="GO" id="GO:0016042">
    <property type="term" value="P:lipid catabolic process"/>
    <property type="evidence" value="ECO:0007669"/>
    <property type="project" value="UniProtKB-KW"/>
</dbReference>
<dbReference type="PROSITE" id="PS51635">
    <property type="entry name" value="PNPLA"/>
    <property type="match status" value="1"/>
</dbReference>
<comment type="caution">
    <text evidence="4">Lacks conserved residue(s) required for the propagation of feature annotation.</text>
</comment>
<dbReference type="STRING" id="667725.A0A0L0FC70"/>
<dbReference type="OrthoDB" id="10049244at2759"/>
<feature type="non-terminal residue" evidence="6">
    <location>
        <position position="73"/>
    </location>
</feature>
<dbReference type="GO" id="GO:0016298">
    <property type="term" value="F:lipase activity"/>
    <property type="evidence" value="ECO:0007669"/>
    <property type="project" value="UniProtKB-ARBA"/>
</dbReference>
<name>A0A0L0FC70_9EUKA</name>
<organism evidence="6 7">
    <name type="scientific">Sphaeroforma arctica JP610</name>
    <dbReference type="NCBI Taxonomy" id="667725"/>
    <lineage>
        <taxon>Eukaryota</taxon>
        <taxon>Ichthyosporea</taxon>
        <taxon>Ichthyophonida</taxon>
        <taxon>Sphaeroforma</taxon>
    </lineage>
</organism>
<dbReference type="InterPro" id="IPR002641">
    <property type="entry name" value="PNPLA_dom"/>
</dbReference>
<dbReference type="SUPFAM" id="SSF52151">
    <property type="entry name" value="FabD/lysophospholipase-like"/>
    <property type="match status" value="1"/>
</dbReference>
<evidence type="ECO:0000256" key="3">
    <source>
        <dbReference type="ARBA" id="ARBA00023098"/>
    </source>
</evidence>
<dbReference type="EMBL" id="KQ244513">
    <property type="protein sequence ID" value="KNC74329.1"/>
    <property type="molecule type" value="Genomic_DNA"/>
</dbReference>
<dbReference type="eggNOG" id="KOG2214">
    <property type="taxonomic scope" value="Eukaryota"/>
</dbReference>
<evidence type="ECO:0000256" key="4">
    <source>
        <dbReference type="PROSITE-ProRule" id="PRU01161"/>
    </source>
</evidence>
<dbReference type="GeneID" id="25913624"/>
<evidence type="ECO:0000313" key="7">
    <source>
        <dbReference type="Proteomes" id="UP000054560"/>
    </source>
</evidence>
<keyword evidence="1" id="KW-0378">Hydrolase</keyword>
<keyword evidence="2" id="KW-0442">Lipid degradation</keyword>